<protein>
    <submittedName>
        <fullName evidence="1">Unannotated protein</fullName>
    </submittedName>
</protein>
<accession>A0A6J7LFU4</accession>
<gene>
    <name evidence="1" type="ORF">UFOPK3772_02573</name>
</gene>
<dbReference type="AlphaFoldDB" id="A0A6J7LFU4"/>
<sequence length="215" mass="23913">MYAAQSLCKDGDRVARVDRPGVTSRIRPSPGRKRTWQISPDQSFPLPVIVDHMSVEPETGEVSWLIEGTIDLIDGEPALVRMTAHVPSGMDPYRMQREFRWASPLEVVKVGIPVLLGRGIDPFTHDLPLTGFPAAAELKRPANEQLSEDFLESIAREYLAIGRGYARAISTERRVSERTVVSWVEKARRQGILSRVAPGSCGGHIIPRAKRQPAR</sequence>
<organism evidence="1">
    <name type="scientific">freshwater metagenome</name>
    <dbReference type="NCBI Taxonomy" id="449393"/>
    <lineage>
        <taxon>unclassified sequences</taxon>
        <taxon>metagenomes</taxon>
        <taxon>ecological metagenomes</taxon>
    </lineage>
</organism>
<reference evidence="1" key="1">
    <citation type="submission" date="2020-05" db="EMBL/GenBank/DDBJ databases">
        <authorList>
            <person name="Chiriac C."/>
            <person name="Salcher M."/>
            <person name="Ghai R."/>
            <person name="Kavagutti S V."/>
        </authorList>
    </citation>
    <scope>NUCLEOTIDE SEQUENCE</scope>
</reference>
<name>A0A6J7LFU4_9ZZZZ</name>
<dbReference type="EMBL" id="CAFBNE010000104">
    <property type="protein sequence ID" value="CAB4964859.1"/>
    <property type="molecule type" value="Genomic_DNA"/>
</dbReference>
<evidence type="ECO:0000313" key="1">
    <source>
        <dbReference type="EMBL" id="CAB4964859.1"/>
    </source>
</evidence>
<proteinExistence type="predicted"/>